<dbReference type="InterPro" id="IPR039426">
    <property type="entry name" value="TonB-dep_rcpt-like"/>
</dbReference>
<keyword evidence="7 11" id="KW-0798">TonB box</keyword>
<dbReference type="EMBL" id="BMDX01000008">
    <property type="protein sequence ID" value="GGA77749.1"/>
    <property type="molecule type" value="Genomic_DNA"/>
</dbReference>
<feature type="domain" description="TonB-dependent receptor-like beta-barrel" evidence="13">
    <location>
        <begin position="201"/>
        <end position="587"/>
    </location>
</feature>
<dbReference type="PANTHER" id="PTHR30069">
    <property type="entry name" value="TONB-DEPENDENT OUTER MEMBRANE RECEPTOR"/>
    <property type="match status" value="1"/>
</dbReference>
<dbReference type="RefSeq" id="WP_158100536.1">
    <property type="nucleotide sequence ID" value="NZ_BMDX01000008.1"/>
</dbReference>
<reference evidence="16" key="1">
    <citation type="journal article" date="2019" name="Int. J. Syst. Evol. Microbiol.">
        <title>The Global Catalogue of Microorganisms (GCM) 10K type strain sequencing project: providing services to taxonomists for standard genome sequencing and annotation.</title>
        <authorList>
            <consortium name="The Broad Institute Genomics Platform"/>
            <consortium name="The Broad Institute Genome Sequencing Center for Infectious Disease"/>
            <person name="Wu L."/>
            <person name="Ma J."/>
        </authorList>
    </citation>
    <scope>NUCLEOTIDE SEQUENCE [LARGE SCALE GENOMIC DNA]</scope>
    <source>
        <strain evidence="16">CGMCC 1.10130</strain>
    </source>
</reference>
<keyword evidence="9 10" id="KW-0998">Cell outer membrane</keyword>
<keyword evidence="2 10" id="KW-0813">Transport</keyword>
<keyword evidence="16" id="KW-1185">Reference proteome</keyword>
<dbReference type="OrthoDB" id="9815954at2"/>
<keyword evidence="8 10" id="KW-0472">Membrane</keyword>
<evidence type="ECO:0000256" key="9">
    <source>
        <dbReference type="ARBA" id="ARBA00023237"/>
    </source>
</evidence>
<evidence type="ECO:0000313" key="15">
    <source>
        <dbReference type="EMBL" id="GGA77749.1"/>
    </source>
</evidence>
<protein>
    <submittedName>
        <fullName evidence="15">TonB-dependent vitamin B12 receptor</fullName>
    </submittedName>
</protein>
<evidence type="ECO:0000256" key="2">
    <source>
        <dbReference type="ARBA" id="ARBA00022448"/>
    </source>
</evidence>
<dbReference type="InterPro" id="IPR037066">
    <property type="entry name" value="Plug_dom_sf"/>
</dbReference>
<comment type="caution">
    <text evidence="15">The sequence shown here is derived from an EMBL/GenBank/DDBJ whole genome shotgun (WGS) entry which is preliminary data.</text>
</comment>
<feature type="signal peptide" evidence="12">
    <location>
        <begin position="1"/>
        <end position="28"/>
    </location>
</feature>
<evidence type="ECO:0000256" key="11">
    <source>
        <dbReference type="RuleBase" id="RU003357"/>
    </source>
</evidence>
<dbReference type="GO" id="GO:0015889">
    <property type="term" value="P:cobalamin transport"/>
    <property type="evidence" value="ECO:0007669"/>
    <property type="project" value="TreeGrafter"/>
</dbReference>
<feature type="domain" description="TonB-dependent receptor plug" evidence="14">
    <location>
        <begin position="49"/>
        <end position="152"/>
    </location>
</feature>
<sequence>MIVIGKHKRSLALAITTALATASFASVADDGTERLIVTGSRMPVDSEQIIAQVAVIDRSDLAAMQAKSIADALAPIAGVDIAQLGGAGQQSSVFTRGTNSNHTLILVDGVRVGSATLGYKELSTIPVQQIERIEVLKGPRAALWGSEALGGVIHIYTRRLDDGQYQLAAQAGSDSYKSLNSAVGIGYQTGSSTIALSYEDSDGFDVRDDGEDDDDGYDNWSAALRGDYAINQAVTLDWVAQLDDGSLDYDSFGVDNRQDYRNHLLMLNTSYDSGALRSDFTVAQSRDSQISFIDYFDFFSGDLVEDKSSFETRRSQVTSVNRYALTSTLTLTGGADWYRDEVKATSDFTVEERDTWAVFGHASYDTGDWLAEAALRYDDVEKVDSEVTYNASFGYRFSSQLTIGLTAGHAFKAPTFNDLYYPESFGFAGNPDLKPETSDSYELLLRSDFASIAVDASLYRTEIDDLIDGYVCDENWNCSPQNVDSATIKGGEVTAITSLLGIDHQLALSYMDATDDGTGSQLNRRPHKTAGYQASVSWQNVDLLFAYDYVGERNDAGERLKAYQTVDLALSYHLSKQWVLRAKADNVFDENYASAVGYNVPGAQYFLTVEFANN</sequence>
<name>A0A8J2XME4_9GAMM</name>
<evidence type="ECO:0000256" key="4">
    <source>
        <dbReference type="ARBA" id="ARBA00022692"/>
    </source>
</evidence>
<evidence type="ECO:0000256" key="3">
    <source>
        <dbReference type="ARBA" id="ARBA00022452"/>
    </source>
</evidence>
<dbReference type="GO" id="GO:0006811">
    <property type="term" value="P:monoatomic ion transport"/>
    <property type="evidence" value="ECO:0007669"/>
    <property type="project" value="UniProtKB-KW"/>
</dbReference>
<dbReference type="Gene3D" id="2.170.130.10">
    <property type="entry name" value="TonB-dependent receptor, plug domain"/>
    <property type="match status" value="1"/>
</dbReference>
<accession>A0A8J2XME4</accession>
<dbReference type="AlphaFoldDB" id="A0A8J2XME4"/>
<dbReference type="Pfam" id="PF07715">
    <property type="entry name" value="Plug"/>
    <property type="match status" value="1"/>
</dbReference>
<evidence type="ECO:0000256" key="12">
    <source>
        <dbReference type="SAM" id="SignalP"/>
    </source>
</evidence>
<dbReference type="Proteomes" id="UP000619743">
    <property type="component" value="Unassembled WGS sequence"/>
</dbReference>
<dbReference type="Pfam" id="PF00593">
    <property type="entry name" value="TonB_dep_Rec_b-barrel"/>
    <property type="match status" value="1"/>
</dbReference>
<dbReference type="PROSITE" id="PS52016">
    <property type="entry name" value="TONB_DEPENDENT_REC_3"/>
    <property type="match status" value="1"/>
</dbReference>
<evidence type="ECO:0000259" key="13">
    <source>
        <dbReference type="Pfam" id="PF00593"/>
    </source>
</evidence>
<keyword evidence="15" id="KW-0675">Receptor</keyword>
<dbReference type="PANTHER" id="PTHR30069:SF53">
    <property type="entry name" value="COLICIN I RECEPTOR-RELATED"/>
    <property type="match status" value="1"/>
</dbReference>
<dbReference type="SUPFAM" id="SSF56935">
    <property type="entry name" value="Porins"/>
    <property type="match status" value="1"/>
</dbReference>
<keyword evidence="4 10" id="KW-0812">Transmembrane</keyword>
<evidence type="ECO:0000259" key="14">
    <source>
        <dbReference type="Pfam" id="PF07715"/>
    </source>
</evidence>
<organism evidence="15 16">
    <name type="scientific">Neiella marina</name>
    <dbReference type="NCBI Taxonomy" id="508461"/>
    <lineage>
        <taxon>Bacteria</taxon>
        <taxon>Pseudomonadati</taxon>
        <taxon>Pseudomonadota</taxon>
        <taxon>Gammaproteobacteria</taxon>
        <taxon>Alteromonadales</taxon>
        <taxon>Echinimonadaceae</taxon>
        <taxon>Neiella</taxon>
    </lineage>
</organism>
<feature type="chain" id="PRO_5035268261" evidence="12">
    <location>
        <begin position="29"/>
        <end position="614"/>
    </location>
</feature>
<dbReference type="InterPro" id="IPR036942">
    <property type="entry name" value="Beta-barrel_TonB_sf"/>
</dbReference>
<comment type="subcellular location">
    <subcellularLocation>
        <location evidence="1 10">Cell outer membrane</location>
        <topology evidence="1 10">Multi-pass membrane protein</topology>
    </subcellularLocation>
</comment>
<evidence type="ECO:0000256" key="7">
    <source>
        <dbReference type="ARBA" id="ARBA00023077"/>
    </source>
</evidence>
<dbReference type="GO" id="GO:0009279">
    <property type="term" value="C:cell outer membrane"/>
    <property type="evidence" value="ECO:0007669"/>
    <property type="project" value="UniProtKB-SubCell"/>
</dbReference>
<evidence type="ECO:0000256" key="1">
    <source>
        <dbReference type="ARBA" id="ARBA00004571"/>
    </source>
</evidence>
<evidence type="ECO:0000256" key="6">
    <source>
        <dbReference type="ARBA" id="ARBA00023065"/>
    </source>
</evidence>
<dbReference type="InterPro" id="IPR000531">
    <property type="entry name" value="Beta-barrel_TonB"/>
</dbReference>
<dbReference type="Gene3D" id="2.40.170.20">
    <property type="entry name" value="TonB-dependent receptor, beta-barrel domain"/>
    <property type="match status" value="1"/>
</dbReference>
<evidence type="ECO:0000256" key="5">
    <source>
        <dbReference type="ARBA" id="ARBA00022729"/>
    </source>
</evidence>
<evidence type="ECO:0000256" key="10">
    <source>
        <dbReference type="PROSITE-ProRule" id="PRU01360"/>
    </source>
</evidence>
<dbReference type="CDD" id="cd01347">
    <property type="entry name" value="ligand_gated_channel"/>
    <property type="match status" value="1"/>
</dbReference>
<proteinExistence type="inferred from homology"/>
<keyword evidence="6" id="KW-0406">Ion transport</keyword>
<evidence type="ECO:0000313" key="16">
    <source>
        <dbReference type="Proteomes" id="UP000619743"/>
    </source>
</evidence>
<keyword evidence="5 12" id="KW-0732">Signal</keyword>
<dbReference type="InterPro" id="IPR012910">
    <property type="entry name" value="Plug_dom"/>
</dbReference>
<evidence type="ECO:0000256" key="8">
    <source>
        <dbReference type="ARBA" id="ARBA00023136"/>
    </source>
</evidence>
<gene>
    <name evidence="15" type="primary">btuB</name>
    <name evidence="15" type="ORF">GCM10011369_19590</name>
</gene>
<comment type="similarity">
    <text evidence="10 11">Belongs to the TonB-dependent receptor family.</text>
</comment>
<keyword evidence="3 10" id="KW-1134">Transmembrane beta strand</keyword>